<reference evidence="2 3" key="1">
    <citation type="submission" date="2019-02" db="EMBL/GenBank/DDBJ databases">
        <title>Deep-cultivation of Planctomycetes and their phenomic and genomic characterization uncovers novel biology.</title>
        <authorList>
            <person name="Wiegand S."/>
            <person name="Jogler M."/>
            <person name="Boedeker C."/>
            <person name="Pinto D."/>
            <person name="Vollmers J."/>
            <person name="Rivas-Marin E."/>
            <person name="Kohn T."/>
            <person name="Peeters S.H."/>
            <person name="Heuer A."/>
            <person name="Rast P."/>
            <person name="Oberbeckmann S."/>
            <person name="Bunk B."/>
            <person name="Jeske O."/>
            <person name="Meyerdierks A."/>
            <person name="Storesund J.E."/>
            <person name="Kallscheuer N."/>
            <person name="Luecker S."/>
            <person name="Lage O.M."/>
            <person name="Pohl T."/>
            <person name="Merkel B.J."/>
            <person name="Hornburger P."/>
            <person name="Mueller R.-W."/>
            <person name="Bruemmer F."/>
            <person name="Labrenz M."/>
            <person name="Spormann A.M."/>
            <person name="Op den Camp H."/>
            <person name="Overmann J."/>
            <person name="Amann R."/>
            <person name="Jetten M.S.M."/>
            <person name="Mascher T."/>
            <person name="Medema M.H."/>
            <person name="Devos D.P."/>
            <person name="Kaster A.-K."/>
            <person name="Ovreas L."/>
            <person name="Rohde M."/>
            <person name="Galperin M.Y."/>
            <person name="Jogler C."/>
        </authorList>
    </citation>
    <scope>NUCLEOTIDE SEQUENCE [LARGE SCALE GENOMIC DNA]</scope>
    <source>
        <strain evidence="2 3">ETA_A1</strain>
    </source>
</reference>
<evidence type="ECO:0008006" key="4">
    <source>
        <dbReference type="Google" id="ProtNLM"/>
    </source>
</evidence>
<dbReference type="PROSITE" id="PS51257">
    <property type="entry name" value="PROKAR_LIPOPROTEIN"/>
    <property type="match status" value="1"/>
</dbReference>
<dbReference type="Proteomes" id="UP000319576">
    <property type="component" value="Chromosome"/>
</dbReference>
<evidence type="ECO:0000313" key="2">
    <source>
        <dbReference type="EMBL" id="QDU20254.1"/>
    </source>
</evidence>
<feature type="signal peptide" evidence="1">
    <location>
        <begin position="1"/>
        <end position="22"/>
    </location>
</feature>
<dbReference type="AlphaFoldDB" id="A0A517XRX0"/>
<keyword evidence="1" id="KW-0732">Signal</keyword>
<evidence type="ECO:0000256" key="1">
    <source>
        <dbReference type="SAM" id="SignalP"/>
    </source>
</evidence>
<dbReference type="EMBL" id="CP036273">
    <property type="protein sequence ID" value="QDU20254.1"/>
    <property type="molecule type" value="Genomic_DNA"/>
</dbReference>
<gene>
    <name evidence="2" type="ORF">ETAA1_22000</name>
</gene>
<protein>
    <recommendedName>
        <fullName evidence="4">Lipoprotein</fullName>
    </recommendedName>
</protein>
<feature type="chain" id="PRO_5021922474" description="Lipoprotein" evidence="1">
    <location>
        <begin position="23"/>
        <end position="185"/>
    </location>
</feature>
<accession>A0A517XRX0</accession>
<keyword evidence="3" id="KW-1185">Reference proteome</keyword>
<name>A0A517XRX0_9BACT</name>
<proteinExistence type="predicted"/>
<organism evidence="2 3">
    <name type="scientific">Urbifossiella limnaea</name>
    <dbReference type="NCBI Taxonomy" id="2528023"/>
    <lineage>
        <taxon>Bacteria</taxon>
        <taxon>Pseudomonadati</taxon>
        <taxon>Planctomycetota</taxon>
        <taxon>Planctomycetia</taxon>
        <taxon>Gemmatales</taxon>
        <taxon>Gemmataceae</taxon>
        <taxon>Urbifossiella</taxon>
    </lineage>
</organism>
<sequence length="185" mass="19599" precursor="true">MRRVCVLLASLLLGCASVGSRAGLPPTDRHNRVVVTALESVVPRAVEAAMRDAAPPGTTPEFRGQGCVGSTGEQEWQIDVRYVGTDGTAVLVEDSHFARVMTAVRDAAWHAVKVDGVEAVGSAGSPSSDALSLKGKHWGEPVAFVLQYFRRDMAVQGEVVGSVGPSPSQPGFTRVKVIATEWCTR</sequence>
<evidence type="ECO:0000313" key="3">
    <source>
        <dbReference type="Proteomes" id="UP000319576"/>
    </source>
</evidence>
<dbReference type="KEGG" id="uli:ETAA1_22000"/>
<dbReference type="RefSeq" id="WP_145237470.1">
    <property type="nucleotide sequence ID" value="NZ_CP036273.1"/>
</dbReference>